<organism evidence="2 3">
    <name type="scientific">Paludibaculum fermentans</name>
    <dbReference type="NCBI Taxonomy" id="1473598"/>
    <lineage>
        <taxon>Bacteria</taxon>
        <taxon>Pseudomonadati</taxon>
        <taxon>Acidobacteriota</taxon>
        <taxon>Terriglobia</taxon>
        <taxon>Bryobacterales</taxon>
        <taxon>Bryobacteraceae</taxon>
        <taxon>Paludibaculum</taxon>
    </lineage>
</organism>
<dbReference type="EMBL" id="CP063849">
    <property type="protein sequence ID" value="QOY91847.1"/>
    <property type="molecule type" value="Genomic_DNA"/>
</dbReference>
<dbReference type="Pfam" id="PF13785">
    <property type="entry name" value="DUF4178"/>
    <property type="match status" value="1"/>
</dbReference>
<evidence type="ECO:0000259" key="1">
    <source>
        <dbReference type="Pfam" id="PF13785"/>
    </source>
</evidence>
<protein>
    <submittedName>
        <fullName evidence="2">DUF4178 domain-containing protein</fullName>
    </submittedName>
</protein>
<accession>A0A7S7NY00</accession>
<proteinExistence type="predicted"/>
<feature type="domain" description="DUF4178" evidence="1">
    <location>
        <begin position="65"/>
        <end position="196"/>
    </location>
</feature>
<gene>
    <name evidence="2" type="ORF">IRI77_18465</name>
</gene>
<dbReference type="KEGG" id="pfer:IRI77_18465"/>
<dbReference type="InterPro" id="IPR025235">
    <property type="entry name" value="DUF4178"/>
</dbReference>
<evidence type="ECO:0000313" key="3">
    <source>
        <dbReference type="Proteomes" id="UP000593892"/>
    </source>
</evidence>
<dbReference type="Proteomes" id="UP000593892">
    <property type="component" value="Chromosome"/>
</dbReference>
<sequence>MSGPSSNCPNCGAPIKFAWSSAVQAACPYCQAIIIRRDVNLEAVGTVADLPPDASAIQLMTEGFFDNKHFTVIGRIRYEWEQGNWNEWHLLMNDGTSGWLSDAQADYAVSFAVTSPITFPTPLEMKKGQVFQLQGAQFMVTHLTKVRYVGFEGELPFTTSDRSEFTTADLRTMDARFATIDYSETPPLLFMGRYVDIEALKLTGLREFEGW</sequence>
<reference evidence="2 3" key="1">
    <citation type="submission" date="2020-10" db="EMBL/GenBank/DDBJ databases">
        <title>Complete genome sequence of Paludibaculum fermentans P105T, a facultatively anaerobic acidobacterium capable of dissimilatory Fe(III) reduction.</title>
        <authorList>
            <person name="Dedysh S.N."/>
            <person name="Beletsky A.V."/>
            <person name="Kulichevskaya I.S."/>
            <person name="Mardanov A.V."/>
            <person name="Ravin N.V."/>
        </authorList>
    </citation>
    <scope>NUCLEOTIDE SEQUENCE [LARGE SCALE GENOMIC DNA]</scope>
    <source>
        <strain evidence="2 3">P105</strain>
    </source>
</reference>
<keyword evidence="3" id="KW-1185">Reference proteome</keyword>
<dbReference type="AlphaFoldDB" id="A0A7S7NY00"/>
<evidence type="ECO:0000313" key="2">
    <source>
        <dbReference type="EMBL" id="QOY91847.1"/>
    </source>
</evidence>
<dbReference type="RefSeq" id="WP_194453501.1">
    <property type="nucleotide sequence ID" value="NZ_CP063849.1"/>
</dbReference>
<name>A0A7S7NY00_PALFE</name>